<dbReference type="Gene3D" id="3.40.190.10">
    <property type="entry name" value="Periplasmic binding protein-like II"/>
    <property type="match status" value="2"/>
</dbReference>
<name>A0A6N9HF73_9BURK</name>
<protein>
    <submittedName>
        <fullName evidence="2">Transporter substrate-binding domain-containing protein</fullName>
    </submittedName>
</protein>
<dbReference type="AlphaFoldDB" id="A0A6N9HF73"/>
<feature type="signal peptide" evidence="1">
    <location>
        <begin position="1"/>
        <end position="18"/>
    </location>
</feature>
<reference evidence="2 3" key="1">
    <citation type="submission" date="2019-12" db="EMBL/GenBank/DDBJ databases">
        <title>Novel species isolated from a subtropical stream in China.</title>
        <authorList>
            <person name="Lu H."/>
        </authorList>
    </citation>
    <scope>NUCLEOTIDE SEQUENCE [LARGE SCALE GENOMIC DNA]</scope>
    <source>
        <strain evidence="2 3">DS3</strain>
    </source>
</reference>
<evidence type="ECO:0000313" key="2">
    <source>
        <dbReference type="EMBL" id="MYN02231.1"/>
    </source>
</evidence>
<dbReference type="Proteomes" id="UP000448575">
    <property type="component" value="Unassembled WGS sequence"/>
</dbReference>
<comment type="caution">
    <text evidence="2">The sequence shown here is derived from an EMBL/GenBank/DDBJ whole genome shotgun (WGS) entry which is preliminary data.</text>
</comment>
<feature type="chain" id="PRO_5027010212" evidence="1">
    <location>
        <begin position="19"/>
        <end position="215"/>
    </location>
</feature>
<accession>A0A6N9HF73</accession>
<organism evidence="2 3">
    <name type="scientific">Pseudoduganella guangdongensis</name>
    <dbReference type="NCBI Taxonomy" id="2692179"/>
    <lineage>
        <taxon>Bacteria</taxon>
        <taxon>Pseudomonadati</taxon>
        <taxon>Pseudomonadota</taxon>
        <taxon>Betaproteobacteria</taxon>
        <taxon>Burkholderiales</taxon>
        <taxon>Oxalobacteraceae</taxon>
        <taxon>Telluria group</taxon>
        <taxon>Pseudoduganella</taxon>
    </lineage>
</organism>
<dbReference type="RefSeq" id="WP_161025224.1">
    <property type="nucleotide sequence ID" value="NZ_WWCJ01000005.1"/>
</dbReference>
<evidence type="ECO:0000256" key="1">
    <source>
        <dbReference type="SAM" id="SignalP"/>
    </source>
</evidence>
<dbReference type="EMBL" id="WWCJ01000005">
    <property type="protein sequence ID" value="MYN02231.1"/>
    <property type="molecule type" value="Genomic_DNA"/>
</dbReference>
<sequence length="215" mass="24159">MRVLPALLCALLALPAQGRDLQLYLIPNTPAHIEAWQVIQAAAKRAGIRVAMRPLPPRRGMVMANRGELDGAIGRTMLAARDFPDLLPVPEPVFLYAPSAYSYKQLDVAGGWAALRGHTLCVRRGYTLMEERTRQLPRQRMDDDASLLRMLRHGGCDVAIMDRQNKEARAAMATDHDLYLLQPALEEVPLYLFLHKRHAALVPRLAEALRDLKRD</sequence>
<gene>
    <name evidence="2" type="ORF">GTP41_08945</name>
</gene>
<proteinExistence type="predicted"/>
<dbReference type="SUPFAM" id="SSF53850">
    <property type="entry name" value="Periplasmic binding protein-like II"/>
    <property type="match status" value="1"/>
</dbReference>
<evidence type="ECO:0000313" key="3">
    <source>
        <dbReference type="Proteomes" id="UP000448575"/>
    </source>
</evidence>
<keyword evidence="3" id="KW-1185">Reference proteome</keyword>
<keyword evidence="1" id="KW-0732">Signal</keyword>